<keyword evidence="2" id="KW-0597">Phosphoprotein</keyword>
<dbReference type="InterPro" id="IPR036736">
    <property type="entry name" value="ACP-like_sf"/>
</dbReference>
<dbReference type="Gene3D" id="1.10.1200.10">
    <property type="entry name" value="ACP-like"/>
    <property type="match status" value="1"/>
</dbReference>
<evidence type="ECO:0000256" key="1">
    <source>
        <dbReference type="ARBA" id="ARBA00022450"/>
    </source>
</evidence>
<evidence type="ECO:0000259" key="4">
    <source>
        <dbReference type="SMART" id="SM00823"/>
    </source>
</evidence>
<protein>
    <submittedName>
        <fullName evidence="5">Polyketide synthase PksM</fullName>
    </submittedName>
</protein>
<dbReference type="SMART" id="SM00823">
    <property type="entry name" value="PKS_PP"/>
    <property type="match status" value="1"/>
</dbReference>
<feature type="region of interest" description="Disordered" evidence="3">
    <location>
        <begin position="182"/>
        <end position="209"/>
    </location>
</feature>
<comment type="caution">
    <text evidence="5">The sequence shown here is derived from an EMBL/GenBank/DDBJ whole genome shotgun (WGS) entry which is preliminary data.</text>
</comment>
<evidence type="ECO:0000256" key="2">
    <source>
        <dbReference type="ARBA" id="ARBA00022553"/>
    </source>
</evidence>
<gene>
    <name evidence="5" type="ORF">J2Z22_004868</name>
</gene>
<organism evidence="5 6">
    <name type="scientific">Paenibacillus forsythiae</name>
    <dbReference type="NCBI Taxonomy" id="365616"/>
    <lineage>
        <taxon>Bacteria</taxon>
        <taxon>Bacillati</taxon>
        <taxon>Bacillota</taxon>
        <taxon>Bacilli</taxon>
        <taxon>Bacillales</taxon>
        <taxon>Paenibacillaceae</taxon>
        <taxon>Paenibacillus</taxon>
    </lineage>
</organism>
<evidence type="ECO:0000313" key="5">
    <source>
        <dbReference type="EMBL" id="MDT3429267.1"/>
    </source>
</evidence>
<reference evidence="5 6" key="1">
    <citation type="submission" date="2023-07" db="EMBL/GenBank/DDBJ databases">
        <title>Genomic Encyclopedia of Type Strains, Phase IV (KMG-IV): sequencing the most valuable type-strain genomes for metagenomic binning, comparative biology and taxonomic classification.</title>
        <authorList>
            <person name="Goeker M."/>
        </authorList>
    </citation>
    <scope>NUCLEOTIDE SEQUENCE [LARGE SCALE GENOMIC DNA]</scope>
    <source>
        <strain evidence="5 6">T98</strain>
    </source>
</reference>
<feature type="domain" description="Polyketide synthase-like phosphopantetheine-binding" evidence="4">
    <location>
        <begin position="106"/>
        <end position="177"/>
    </location>
</feature>
<name>A0ABU3HEL6_9BACL</name>
<sequence length="209" mass="22778">MASDHYRERMAKAGIGSIEPPEAMEALESLLVGPLNQVILMKTTRDPGLEVVSSGEWLEVLPDLLPSHIEGIMNAITTPLLAESNSLSSGSRLAKEEPINLLSRIQSTLIRHASAVLTVNADEIDPYAELDECGFDTVSLAEWADRLNGEYRLELTPLMLKRQPSIQGLALDLLRQHGRSINDISHVPDNPDTDQSIEDNSGKMSGGVT</sequence>
<dbReference type="Proteomes" id="UP001248709">
    <property type="component" value="Unassembled WGS sequence"/>
</dbReference>
<dbReference type="InterPro" id="IPR020806">
    <property type="entry name" value="PKS_PP-bd"/>
</dbReference>
<dbReference type="SUPFAM" id="SSF47336">
    <property type="entry name" value="ACP-like"/>
    <property type="match status" value="1"/>
</dbReference>
<dbReference type="Pfam" id="PF00550">
    <property type="entry name" value="PP-binding"/>
    <property type="match status" value="1"/>
</dbReference>
<keyword evidence="1" id="KW-0596">Phosphopantetheine</keyword>
<accession>A0ABU3HEL6</accession>
<evidence type="ECO:0000313" key="6">
    <source>
        <dbReference type="Proteomes" id="UP001248709"/>
    </source>
</evidence>
<dbReference type="EMBL" id="JAUSUY010000053">
    <property type="protein sequence ID" value="MDT3429267.1"/>
    <property type="molecule type" value="Genomic_DNA"/>
</dbReference>
<proteinExistence type="predicted"/>
<evidence type="ECO:0000256" key="3">
    <source>
        <dbReference type="SAM" id="MobiDB-lite"/>
    </source>
</evidence>
<dbReference type="InterPro" id="IPR009081">
    <property type="entry name" value="PP-bd_ACP"/>
</dbReference>
<keyword evidence="6" id="KW-1185">Reference proteome</keyword>